<accession>A0A451ANT3</accession>
<sequence>MKTNIELFDEHAAKILGHLYENFPIRAPIFATVISGDEKKDDGNIANKE</sequence>
<dbReference type="EMBL" id="CAADFZ010000159">
    <property type="protein sequence ID" value="VFK67714.1"/>
    <property type="molecule type" value="Genomic_DNA"/>
</dbReference>
<protein>
    <submittedName>
        <fullName evidence="1">Uncharacterized protein</fullName>
    </submittedName>
</protein>
<name>A0A451ANT3_9GAMM</name>
<gene>
    <name evidence="1" type="ORF">BECKUNK1418G_GA0071005_11597</name>
    <name evidence="2" type="ORF">BECKUNK1418H_GA0071006_11597</name>
</gene>
<proteinExistence type="predicted"/>
<reference evidence="1" key="1">
    <citation type="submission" date="2019-02" db="EMBL/GenBank/DDBJ databases">
        <authorList>
            <person name="Gruber-Vodicka R. H."/>
            <person name="Seah K. B. B."/>
        </authorList>
    </citation>
    <scope>NUCLEOTIDE SEQUENCE</scope>
    <source>
        <strain evidence="2">BECK_BY19</strain>
        <strain evidence="1">BECK_BY8</strain>
    </source>
</reference>
<evidence type="ECO:0000313" key="1">
    <source>
        <dbReference type="EMBL" id="VFK67714.1"/>
    </source>
</evidence>
<dbReference type="EMBL" id="CAADGD010000159">
    <property type="protein sequence ID" value="VFK73046.1"/>
    <property type="molecule type" value="Genomic_DNA"/>
</dbReference>
<organism evidence="1">
    <name type="scientific">Candidatus Kentrum sp. UNK</name>
    <dbReference type="NCBI Taxonomy" id="2126344"/>
    <lineage>
        <taxon>Bacteria</taxon>
        <taxon>Pseudomonadati</taxon>
        <taxon>Pseudomonadota</taxon>
        <taxon>Gammaproteobacteria</taxon>
        <taxon>Candidatus Kentrum</taxon>
    </lineage>
</organism>
<dbReference type="AlphaFoldDB" id="A0A451ANT3"/>
<evidence type="ECO:0000313" key="2">
    <source>
        <dbReference type="EMBL" id="VFK73046.1"/>
    </source>
</evidence>